<keyword evidence="1" id="KW-1133">Transmembrane helix</keyword>
<dbReference type="PANTHER" id="PTHR39165:SF1">
    <property type="entry name" value="DUF456 DOMAIN-CONTAINING PROTEIN"/>
    <property type="match status" value="1"/>
</dbReference>
<evidence type="ECO:0008006" key="4">
    <source>
        <dbReference type="Google" id="ProtNLM"/>
    </source>
</evidence>
<name>A0A348AMP6_9FIRM</name>
<dbReference type="EMBL" id="AP018449">
    <property type="protein sequence ID" value="BBB92344.1"/>
    <property type="molecule type" value="Genomic_DNA"/>
</dbReference>
<dbReference type="Proteomes" id="UP000276437">
    <property type="component" value="Chromosome"/>
</dbReference>
<keyword evidence="3" id="KW-1185">Reference proteome</keyword>
<dbReference type="Pfam" id="PF04306">
    <property type="entry name" value="DUF456"/>
    <property type="match status" value="1"/>
</dbReference>
<reference evidence="2 3" key="1">
    <citation type="journal article" date="2018" name="Int. J. Syst. Evol. Microbiol.">
        <title>Methylomusa anaerophila gen. nov., sp. nov., an anaerobic methanol-utilizing bacterium isolated from a microbial fuel cell.</title>
        <authorList>
            <person name="Amano N."/>
            <person name="Yamamuro A."/>
            <person name="Miyahara M."/>
            <person name="Kouzuma A."/>
            <person name="Abe T."/>
            <person name="Watanabe K."/>
        </authorList>
    </citation>
    <scope>NUCLEOTIDE SEQUENCE [LARGE SCALE GENOMIC DNA]</scope>
    <source>
        <strain evidence="2 3">MMFC1</strain>
    </source>
</reference>
<keyword evidence="1" id="KW-0472">Membrane</keyword>
<proteinExistence type="predicted"/>
<keyword evidence="1" id="KW-0812">Transmembrane</keyword>
<feature type="transmembrane region" description="Helical" evidence="1">
    <location>
        <begin position="12"/>
        <end position="43"/>
    </location>
</feature>
<protein>
    <recommendedName>
        <fullName evidence="4">DUF456 domain-containing protein</fullName>
    </recommendedName>
</protein>
<dbReference type="KEGG" id="mana:MAMMFC1_03037"/>
<evidence type="ECO:0000313" key="3">
    <source>
        <dbReference type="Proteomes" id="UP000276437"/>
    </source>
</evidence>
<evidence type="ECO:0000313" key="2">
    <source>
        <dbReference type="EMBL" id="BBB92344.1"/>
    </source>
</evidence>
<dbReference type="InterPro" id="IPR007403">
    <property type="entry name" value="DUF456"/>
</dbReference>
<sequence length="172" mass="17398">MEYNLVIINLLTIGVLLMGLILTAIGLPGNVVIFVTALTYGYFEGFSHITYSVLLLILAAFLAGEAIEFVAGSLGAKKGNASRRAVWAAFLGGIAGGIIGTGMAPGIGSLLGAVAGAFASGFAAELSKTGDITKAGQVAKSIVIGQVLGIIAKLAIAFGMVILLISKLVWTG</sequence>
<gene>
    <name evidence="2" type="ORF">MAMMFC1_03037</name>
</gene>
<organism evidence="2 3">
    <name type="scientific">Methylomusa anaerophila</name>
    <dbReference type="NCBI Taxonomy" id="1930071"/>
    <lineage>
        <taxon>Bacteria</taxon>
        <taxon>Bacillati</taxon>
        <taxon>Bacillota</taxon>
        <taxon>Negativicutes</taxon>
        <taxon>Selenomonadales</taxon>
        <taxon>Sporomusaceae</taxon>
        <taxon>Methylomusa</taxon>
    </lineage>
</organism>
<evidence type="ECO:0000256" key="1">
    <source>
        <dbReference type="SAM" id="Phobius"/>
    </source>
</evidence>
<feature type="transmembrane region" description="Helical" evidence="1">
    <location>
        <begin position="86"/>
        <end position="104"/>
    </location>
</feature>
<dbReference type="OrthoDB" id="1680489at2"/>
<dbReference type="RefSeq" id="WP_126309243.1">
    <property type="nucleotide sequence ID" value="NZ_AP018449.1"/>
</dbReference>
<feature type="transmembrane region" description="Helical" evidence="1">
    <location>
        <begin position="147"/>
        <end position="170"/>
    </location>
</feature>
<accession>A0A348AMP6</accession>
<feature type="transmembrane region" description="Helical" evidence="1">
    <location>
        <begin position="49"/>
        <end position="74"/>
    </location>
</feature>
<dbReference type="PANTHER" id="PTHR39165">
    <property type="entry name" value="IG HYPOTHETICAL 17883"/>
    <property type="match status" value="1"/>
</dbReference>
<dbReference type="AlphaFoldDB" id="A0A348AMP6"/>